<dbReference type="InterPro" id="IPR042241">
    <property type="entry name" value="GCP_C_sf"/>
</dbReference>
<accession>A0AAW1PLR1</accession>
<sequence>MQALDRGHTAIVADLQSSIKDELCLAFLGFGGAVFEVKPSQGASARVQLSKDLAWLSETDRAQLKDLIGLGSFYQTLSPFCSPQHCFTSKNSATRQALSDGLSEVLHVYREAILEVQQRCRHSTTLHITALHVYLERFKTLMPALAHLVHHITEKDLQGCQILHALANLARQSTAEVAACTTRLQWHCFQPLRKHVLAWMLHGELYEGTADFFVSYKHEGSLQQQGTDAGSENAGKAARLDWPKDRRKWHNFRVDHSALPPGMSSETAAGILFVGQVAWLHRKGAATAGDRASFRPVAPWSQAAANEVAAMFNADCYDGPRLGRCVAAARIQAAGVLWGMLVEGGQLQAHLQALKAFYLGGSGDFLAAFLHQVKKIEQHSPGPNTTALLVEAWQEARAASTAAADPLLDKFKIELPMHKAANPDAHLHERLSAAAQKAPKSLAAPAYDSWDGLRLKYTAEEPINQIIPDTVVKKYNVTWQLLAQMSIWQHHHMLSYILNCLLKYFQTDVVDVQSCLFGQRMAAMDTLGGAQRAHAHFIDTVTAHAFLDEPKVMEAISGVLVQCRALSSMVQYWSHTPAGAARNQGIQVKEALANLLGALKTLQGMSRSRAPSLGTLVSSLELCIAGQ</sequence>
<dbReference type="GO" id="GO:0043015">
    <property type="term" value="F:gamma-tubulin binding"/>
    <property type="evidence" value="ECO:0007669"/>
    <property type="project" value="InterPro"/>
</dbReference>
<dbReference type="GO" id="GO:0007020">
    <property type="term" value="P:microtubule nucleation"/>
    <property type="evidence" value="ECO:0007669"/>
    <property type="project" value="InterPro"/>
</dbReference>
<gene>
    <name evidence="9" type="ORF">WJX73_008471</name>
</gene>
<evidence type="ECO:0000256" key="3">
    <source>
        <dbReference type="ARBA" id="ARBA00022490"/>
    </source>
</evidence>
<dbReference type="InterPro" id="IPR041470">
    <property type="entry name" value="GCP_N"/>
</dbReference>
<comment type="caution">
    <text evidence="9">The sequence shown here is derived from an EMBL/GenBank/DDBJ whole genome shotgun (WGS) entry which is preliminary data.</text>
</comment>
<evidence type="ECO:0000259" key="8">
    <source>
        <dbReference type="Pfam" id="PF17681"/>
    </source>
</evidence>
<comment type="function">
    <text evidence="6">Component of the gamma-tubulin ring complex (gTuRC) which mediates microtubule nucleation.</text>
</comment>
<dbReference type="GO" id="GO:0051225">
    <property type="term" value="P:spindle assembly"/>
    <property type="evidence" value="ECO:0007669"/>
    <property type="project" value="TreeGrafter"/>
</dbReference>
<organism evidence="9 10">
    <name type="scientific">Symbiochloris irregularis</name>
    <dbReference type="NCBI Taxonomy" id="706552"/>
    <lineage>
        <taxon>Eukaryota</taxon>
        <taxon>Viridiplantae</taxon>
        <taxon>Chlorophyta</taxon>
        <taxon>core chlorophytes</taxon>
        <taxon>Trebouxiophyceae</taxon>
        <taxon>Trebouxiales</taxon>
        <taxon>Trebouxiaceae</taxon>
        <taxon>Symbiochloris</taxon>
    </lineage>
</organism>
<dbReference type="EMBL" id="JALJOQ010000014">
    <property type="protein sequence ID" value="KAK9810798.1"/>
    <property type="molecule type" value="Genomic_DNA"/>
</dbReference>
<protein>
    <recommendedName>
        <fullName evidence="6">Gamma-tubulin complex component</fullName>
    </recommendedName>
</protein>
<dbReference type="GO" id="GO:0051011">
    <property type="term" value="F:microtubule minus-end binding"/>
    <property type="evidence" value="ECO:0007669"/>
    <property type="project" value="TreeGrafter"/>
</dbReference>
<feature type="domain" description="Gamma tubulin complex component C-terminal" evidence="7">
    <location>
        <begin position="347"/>
        <end position="487"/>
    </location>
</feature>
<dbReference type="Proteomes" id="UP001465755">
    <property type="component" value="Unassembled WGS sequence"/>
</dbReference>
<dbReference type="GO" id="GO:0000922">
    <property type="term" value="C:spindle pole"/>
    <property type="evidence" value="ECO:0007669"/>
    <property type="project" value="InterPro"/>
</dbReference>
<dbReference type="GO" id="GO:0000930">
    <property type="term" value="C:gamma-tubulin complex"/>
    <property type="evidence" value="ECO:0007669"/>
    <property type="project" value="TreeGrafter"/>
</dbReference>
<comment type="subcellular location">
    <subcellularLocation>
        <location evidence="1 6">Cytoplasm</location>
        <location evidence="1 6">Cytoskeleton</location>
        <location evidence="1 6">Microtubule organizing center</location>
    </subcellularLocation>
</comment>
<dbReference type="GO" id="GO:0031122">
    <property type="term" value="P:cytoplasmic microtubule organization"/>
    <property type="evidence" value="ECO:0007669"/>
    <property type="project" value="TreeGrafter"/>
</dbReference>
<evidence type="ECO:0000256" key="1">
    <source>
        <dbReference type="ARBA" id="ARBA00004267"/>
    </source>
</evidence>
<dbReference type="InterPro" id="IPR040457">
    <property type="entry name" value="GCP_C"/>
</dbReference>
<keyword evidence="4 6" id="KW-0493">Microtubule</keyword>
<dbReference type="GO" id="GO:0005874">
    <property type="term" value="C:microtubule"/>
    <property type="evidence" value="ECO:0007669"/>
    <property type="project" value="UniProtKB-KW"/>
</dbReference>
<reference evidence="9 10" key="1">
    <citation type="journal article" date="2024" name="Nat. Commun.">
        <title>Phylogenomics reveals the evolutionary origins of lichenization in chlorophyte algae.</title>
        <authorList>
            <person name="Puginier C."/>
            <person name="Libourel C."/>
            <person name="Otte J."/>
            <person name="Skaloud P."/>
            <person name="Haon M."/>
            <person name="Grisel S."/>
            <person name="Petersen M."/>
            <person name="Berrin J.G."/>
            <person name="Delaux P.M."/>
            <person name="Dal Grande F."/>
            <person name="Keller J."/>
        </authorList>
    </citation>
    <scope>NUCLEOTIDE SEQUENCE [LARGE SCALE GENOMIC DNA]</scope>
    <source>
        <strain evidence="9 10">SAG 2036</strain>
    </source>
</reference>
<dbReference type="PANTHER" id="PTHR19302:SF27">
    <property type="entry name" value="GAMMA-TUBULIN COMPLEX COMPONENT 4"/>
    <property type="match status" value="1"/>
</dbReference>
<name>A0AAW1PLR1_9CHLO</name>
<dbReference type="Gene3D" id="1.20.120.1900">
    <property type="entry name" value="Gamma-tubulin complex, C-terminal domain"/>
    <property type="match status" value="2"/>
</dbReference>
<evidence type="ECO:0000313" key="10">
    <source>
        <dbReference type="Proteomes" id="UP001465755"/>
    </source>
</evidence>
<evidence type="ECO:0000256" key="6">
    <source>
        <dbReference type="RuleBase" id="RU363050"/>
    </source>
</evidence>
<comment type="similarity">
    <text evidence="2 6">Belongs to the TUBGCP family.</text>
</comment>
<keyword evidence="5 6" id="KW-0206">Cytoskeleton</keyword>
<proteinExistence type="inferred from homology"/>
<dbReference type="GO" id="GO:0051321">
    <property type="term" value="P:meiotic cell cycle"/>
    <property type="evidence" value="ECO:0007669"/>
    <property type="project" value="TreeGrafter"/>
</dbReference>
<feature type="domain" description="Gamma tubulin complex component protein N-terminal" evidence="8">
    <location>
        <begin position="22"/>
        <end position="288"/>
    </location>
</feature>
<evidence type="ECO:0000313" key="9">
    <source>
        <dbReference type="EMBL" id="KAK9810798.1"/>
    </source>
</evidence>
<dbReference type="PANTHER" id="PTHR19302">
    <property type="entry name" value="GAMMA TUBULIN COMPLEX PROTEIN"/>
    <property type="match status" value="1"/>
</dbReference>
<evidence type="ECO:0000259" key="7">
    <source>
        <dbReference type="Pfam" id="PF04130"/>
    </source>
</evidence>
<dbReference type="GO" id="GO:0000278">
    <property type="term" value="P:mitotic cell cycle"/>
    <property type="evidence" value="ECO:0007669"/>
    <property type="project" value="TreeGrafter"/>
</dbReference>
<evidence type="ECO:0000256" key="4">
    <source>
        <dbReference type="ARBA" id="ARBA00022701"/>
    </source>
</evidence>
<keyword evidence="3 6" id="KW-0963">Cytoplasm</keyword>
<dbReference type="AlphaFoldDB" id="A0AAW1PLR1"/>
<dbReference type="InterPro" id="IPR007259">
    <property type="entry name" value="GCP"/>
</dbReference>
<dbReference type="Pfam" id="PF04130">
    <property type="entry name" value="GCP_C_terminal"/>
    <property type="match status" value="1"/>
</dbReference>
<evidence type="ECO:0000256" key="5">
    <source>
        <dbReference type="ARBA" id="ARBA00023212"/>
    </source>
</evidence>
<evidence type="ECO:0000256" key="2">
    <source>
        <dbReference type="ARBA" id="ARBA00010337"/>
    </source>
</evidence>
<dbReference type="Pfam" id="PF17681">
    <property type="entry name" value="GCP_N_terminal"/>
    <property type="match status" value="1"/>
</dbReference>
<keyword evidence="10" id="KW-1185">Reference proteome</keyword>